<accession>F3Z017</accession>
<keyword evidence="3" id="KW-1185">Reference proteome</keyword>
<dbReference type="AlphaFoldDB" id="F3Z017"/>
<dbReference type="EMBL" id="CP003221">
    <property type="protein sequence ID" value="EGJ52046.1"/>
    <property type="molecule type" value="Genomic_DNA"/>
</dbReference>
<proteinExistence type="predicted"/>
<dbReference type="Proteomes" id="UP000007844">
    <property type="component" value="Chromosome"/>
</dbReference>
<gene>
    <name evidence="2" type="ORF">Desaf_3770</name>
</gene>
<dbReference type="InterPro" id="IPR029002">
    <property type="entry name" value="PLPC/GPLD1"/>
</dbReference>
<protein>
    <recommendedName>
        <fullName evidence="1">Phospholipase C/D domain-containing protein</fullName>
    </recommendedName>
</protein>
<dbReference type="STRING" id="690850.Desaf_3770"/>
<organism evidence="2 3">
    <name type="scientific">Desulfocurvibacter africanus subsp. africanus str. Walvis Bay</name>
    <dbReference type="NCBI Taxonomy" id="690850"/>
    <lineage>
        <taxon>Bacteria</taxon>
        <taxon>Pseudomonadati</taxon>
        <taxon>Thermodesulfobacteriota</taxon>
        <taxon>Desulfovibrionia</taxon>
        <taxon>Desulfovibrionales</taxon>
        <taxon>Desulfovibrionaceae</taxon>
        <taxon>Desulfocurvibacter</taxon>
    </lineage>
</organism>
<evidence type="ECO:0000313" key="2">
    <source>
        <dbReference type="EMBL" id="EGJ52046.1"/>
    </source>
</evidence>
<reference evidence="2 3" key="1">
    <citation type="journal article" date="2011" name="J. Bacteriol.">
        <title>Genome sequence of the mercury-methylating and pleomorphic Desulfovibrio africanus Strain Walvis Bay.</title>
        <authorList>
            <person name="Brown S.D."/>
            <person name="Wall J.D."/>
            <person name="Kucken A.M."/>
            <person name="Gilmour C.C."/>
            <person name="Podar M."/>
            <person name="Brandt C.C."/>
            <person name="Teshima H."/>
            <person name="Detter J.C."/>
            <person name="Han C.S."/>
            <person name="Land M.L."/>
            <person name="Lucas S."/>
            <person name="Han J."/>
            <person name="Pennacchio L."/>
            <person name="Nolan M."/>
            <person name="Pitluck S."/>
            <person name="Woyke T."/>
            <person name="Goodwin L."/>
            <person name="Palumbo A.V."/>
            <person name="Elias D.A."/>
        </authorList>
    </citation>
    <scope>NUCLEOTIDE SEQUENCE [LARGE SCALE GENOMIC DNA]</scope>
    <source>
        <strain evidence="2 3">Walvis Bay</strain>
    </source>
</reference>
<dbReference type="HOGENOM" id="CLU_073805_0_0_7"/>
<evidence type="ECO:0000259" key="1">
    <source>
        <dbReference type="Pfam" id="PF00882"/>
    </source>
</evidence>
<dbReference type="Pfam" id="PF00882">
    <property type="entry name" value="Zn_dep_PLPC"/>
    <property type="match status" value="1"/>
</dbReference>
<dbReference type="RefSeq" id="WP_014261642.1">
    <property type="nucleotide sequence ID" value="NC_016629.1"/>
</dbReference>
<feature type="domain" description="Phospholipase C/D" evidence="1">
    <location>
        <begin position="30"/>
        <end position="148"/>
    </location>
</feature>
<dbReference type="eggNOG" id="ENOG502ZB8E">
    <property type="taxonomic scope" value="Bacteria"/>
</dbReference>
<dbReference type="KEGG" id="daf:Desaf_3770"/>
<evidence type="ECO:0000313" key="3">
    <source>
        <dbReference type="Proteomes" id="UP000007844"/>
    </source>
</evidence>
<name>F3Z017_DESAF</name>
<sequence precursor="true">MIPKILSLLLAFLAAWLLMPGDALAWGPGVHIAIGNGVLGALKLIAPSVAQLLAEHGRSFLYGCVSADIFIGKGSAFKPGHSHNWRTGFDLLRSVRRPELRAYAYGYLTHLAADTVAHNYFVPNLLGTLPLSGRLGHVYLEMQADRRVSWCSDQAMDIFDLPLNAADRSLLLSMERNPLPFKIKKHLYRSSLVFCSQKTLRSSLSFVDNHLACTLGREYLGGMLDLSARVVLDFLRDPEFSPALALDPIGSDNLARAGRFRRRQNILFRHKGFRPVFPVDAGLLKLPAAAGIPCSFPHDQAMFRAVC</sequence>